<dbReference type="InterPro" id="IPR036259">
    <property type="entry name" value="MFS_trans_sf"/>
</dbReference>
<feature type="transmembrane region" description="Helical" evidence="3">
    <location>
        <begin position="430"/>
        <end position="447"/>
    </location>
</feature>
<dbReference type="GO" id="GO:0016020">
    <property type="term" value="C:membrane"/>
    <property type="evidence" value="ECO:0007669"/>
    <property type="project" value="UniProtKB-SubCell"/>
</dbReference>
<evidence type="ECO:0000259" key="4">
    <source>
        <dbReference type="PROSITE" id="PS50850"/>
    </source>
</evidence>
<sequence>MKPKSKYKLVAPDGGWGWVIVLGVSILNFASRSLEPSFGLLFGDLLKQLDVATTGASVIVSTMDSVVNFSGLFVGPLIKLFSYRKVAFCGAILCSCGLILTAFANSMAHILASYSILGGVGVGLAWSSTFVAMTHYFSKYRGQAIGLSMVGTAIGFMAMPQAVQLLLTHYDFRGAVLILGGIALNGMVGALLLQPVKWHLKRMPINTEAEMQKSLLNVRVKEKRDSSDDVEVQRSLLPGNPKIEITLSDDTQKNSMGEKRPQLPRITSSSSMAARRRKESVISNISSMDFTGSTVHIASPLESDDEEDRHSHCQVNSKGHWLRGKKNDFNENANASESQESSAKSNYWKRVVDFFDLDLLKDHIYLNILFGLSIFYVAELNFKMVVPFFLADLEYSKSDVAFYLSMTAIADVLARIVLPPICDRIKITRRTLFAVASVFLGLSRSALAEQTEYVPLMIALAVNGFFRGATLINFTLTIAEHCSLEKLPAAFGLHMVAKGIFIVVLGPLIGMFRDVTDSYSLCIHFQTVFIFLCPLAWGIEYFVLKLWPKSR</sequence>
<name>A0AAN9Z0D6_9ORTH</name>
<dbReference type="InterPro" id="IPR020846">
    <property type="entry name" value="MFS_dom"/>
</dbReference>
<dbReference type="GO" id="GO:0008028">
    <property type="term" value="F:monocarboxylic acid transmembrane transporter activity"/>
    <property type="evidence" value="ECO:0007669"/>
    <property type="project" value="TreeGrafter"/>
</dbReference>
<feature type="region of interest" description="Disordered" evidence="2">
    <location>
        <begin position="241"/>
        <end position="277"/>
    </location>
</feature>
<feature type="compositionally biased region" description="Basic and acidic residues" evidence="2">
    <location>
        <begin position="250"/>
        <end position="261"/>
    </location>
</feature>
<gene>
    <name evidence="5" type="ORF">R5R35_014687</name>
</gene>
<dbReference type="Pfam" id="PF07690">
    <property type="entry name" value="MFS_1"/>
    <property type="match status" value="2"/>
</dbReference>
<feature type="transmembrane region" description="Helical" evidence="3">
    <location>
        <begin position="144"/>
        <end position="163"/>
    </location>
</feature>
<dbReference type="InterPro" id="IPR011701">
    <property type="entry name" value="MFS"/>
</dbReference>
<reference evidence="5 6" key="1">
    <citation type="submission" date="2024-03" db="EMBL/GenBank/DDBJ databases">
        <title>The genome assembly and annotation of the cricket Gryllus longicercus Weissman &amp; Gray.</title>
        <authorList>
            <person name="Szrajer S."/>
            <person name="Gray D."/>
            <person name="Ylla G."/>
        </authorList>
    </citation>
    <scope>NUCLEOTIDE SEQUENCE [LARGE SCALE GENOMIC DNA]</scope>
    <source>
        <strain evidence="5">DAG 2021-001</strain>
        <tissue evidence="5">Whole body minus gut</tissue>
    </source>
</reference>
<dbReference type="SUPFAM" id="SSF103473">
    <property type="entry name" value="MFS general substrate transporter"/>
    <property type="match status" value="1"/>
</dbReference>
<keyword evidence="3" id="KW-0472">Membrane</keyword>
<dbReference type="EMBL" id="JAZDUA010000516">
    <property type="protein sequence ID" value="KAK7791616.1"/>
    <property type="molecule type" value="Genomic_DNA"/>
</dbReference>
<evidence type="ECO:0000313" key="6">
    <source>
        <dbReference type="Proteomes" id="UP001378592"/>
    </source>
</evidence>
<comment type="caution">
    <text evidence="5">The sequence shown here is derived from an EMBL/GenBank/DDBJ whole genome shotgun (WGS) entry which is preliminary data.</text>
</comment>
<dbReference type="FunFam" id="1.20.1250.20:FF:000437">
    <property type="entry name" value="Blast:Monocarboxylate transporter 4"/>
    <property type="match status" value="1"/>
</dbReference>
<keyword evidence="6" id="KW-1185">Reference proteome</keyword>
<dbReference type="PANTHER" id="PTHR11360">
    <property type="entry name" value="MONOCARBOXYLATE TRANSPORTER"/>
    <property type="match status" value="1"/>
</dbReference>
<feature type="transmembrane region" description="Helical" evidence="3">
    <location>
        <begin position="86"/>
        <end position="104"/>
    </location>
</feature>
<dbReference type="Gene3D" id="1.20.1250.20">
    <property type="entry name" value="MFS general substrate transporter like domains"/>
    <property type="match status" value="2"/>
</dbReference>
<feature type="transmembrane region" description="Helical" evidence="3">
    <location>
        <begin position="523"/>
        <end position="544"/>
    </location>
</feature>
<feature type="transmembrane region" description="Helical" evidence="3">
    <location>
        <begin position="400"/>
        <end position="418"/>
    </location>
</feature>
<feature type="transmembrane region" description="Helical" evidence="3">
    <location>
        <begin position="453"/>
        <end position="479"/>
    </location>
</feature>
<dbReference type="PANTHER" id="PTHR11360:SF163">
    <property type="entry name" value="MONOCARBOXYLATE TRANSPORTER 9-LIKE PROTEIN"/>
    <property type="match status" value="1"/>
</dbReference>
<proteinExistence type="predicted"/>
<comment type="subcellular location">
    <subcellularLocation>
        <location evidence="1">Membrane</location>
        <topology evidence="1">Multi-pass membrane protein</topology>
    </subcellularLocation>
</comment>
<feature type="transmembrane region" description="Helical" evidence="3">
    <location>
        <begin position="491"/>
        <end position="511"/>
    </location>
</feature>
<organism evidence="5 6">
    <name type="scientific">Gryllus longicercus</name>
    <dbReference type="NCBI Taxonomy" id="2509291"/>
    <lineage>
        <taxon>Eukaryota</taxon>
        <taxon>Metazoa</taxon>
        <taxon>Ecdysozoa</taxon>
        <taxon>Arthropoda</taxon>
        <taxon>Hexapoda</taxon>
        <taxon>Insecta</taxon>
        <taxon>Pterygota</taxon>
        <taxon>Neoptera</taxon>
        <taxon>Polyneoptera</taxon>
        <taxon>Orthoptera</taxon>
        <taxon>Ensifera</taxon>
        <taxon>Gryllidea</taxon>
        <taxon>Grylloidea</taxon>
        <taxon>Gryllidae</taxon>
        <taxon>Gryllinae</taxon>
        <taxon>Gryllus</taxon>
    </lineage>
</organism>
<feature type="transmembrane region" description="Helical" evidence="3">
    <location>
        <begin position="175"/>
        <end position="193"/>
    </location>
</feature>
<keyword evidence="3" id="KW-1133">Transmembrane helix</keyword>
<evidence type="ECO:0000313" key="5">
    <source>
        <dbReference type="EMBL" id="KAK7791616.1"/>
    </source>
</evidence>
<dbReference type="AlphaFoldDB" id="A0AAN9Z0D6"/>
<dbReference type="CDD" id="cd17352">
    <property type="entry name" value="MFS_MCT_SLC16"/>
    <property type="match status" value="1"/>
</dbReference>
<feature type="transmembrane region" description="Helical" evidence="3">
    <location>
        <begin position="364"/>
        <end position="380"/>
    </location>
</feature>
<evidence type="ECO:0000256" key="2">
    <source>
        <dbReference type="SAM" id="MobiDB-lite"/>
    </source>
</evidence>
<keyword evidence="3" id="KW-0812">Transmembrane</keyword>
<feature type="transmembrane region" description="Helical" evidence="3">
    <location>
        <begin position="51"/>
        <end position="74"/>
    </location>
</feature>
<feature type="transmembrane region" description="Helical" evidence="3">
    <location>
        <begin position="110"/>
        <end position="132"/>
    </location>
</feature>
<feature type="domain" description="Major facilitator superfamily (MFS) profile" evidence="4">
    <location>
        <begin position="359"/>
        <end position="551"/>
    </location>
</feature>
<dbReference type="Proteomes" id="UP001378592">
    <property type="component" value="Unassembled WGS sequence"/>
</dbReference>
<feature type="transmembrane region" description="Helical" evidence="3">
    <location>
        <begin position="9"/>
        <end position="31"/>
    </location>
</feature>
<dbReference type="InterPro" id="IPR050327">
    <property type="entry name" value="Proton-linked_MCT"/>
</dbReference>
<protein>
    <recommendedName>
        <fullName evidence="4">Major facilitator superfamily (MFS) profile domain-containing protein</fullName>
    </recommendedName>
</protein>
<evidence type="ECO:0000256" key="3">
    <source>
        <dbReference type="SAM" id="Phobius"/>
    </source>
</evidence>
<accession>A0AAN9Z0D6</accession>
<dbReference type="PROSITE" id="PS50850">
    <property type="entry name" value="MFS"/>
    <property type="match status" value="1"/>
</dbReference>
<evidence type="ECO:0000256" key="1">
    <source>
        <dbReference type="ARBA" id="ARBA00004141"/>
    </source>
</evidence>